<organism evidence="1 2">
    <name type="scientific">Cirrhinus mrigala</name>
    <name type="common">Mrigala</name>
    <dbReference type="NCBI Taxonomy" id="683832"/>
    <lineage>
        <taxon>Eukaryota</taxon>
        <taxon>Metazoa</taxon>
        <taxon>Chordata</taxon>
        <taxon>Craniata</taxon>
        <taxon>Vertebrata</taxon>
        <taxon>Euteleostomi</taxon>
        <taxon>Actinopterygii</taxon>
        <taxon>Neopterygii</taxon>
        <taxon>Teleostei</taxon>
        <taxon>Ostariophysi</taxon>
        <taxon>Cypriniformes</taxon>
        <taxon>Cyprinidae</taxon>
        <taxon>Labeoninae</taxon>
        <taxon>Labeonini</taxon>
        <taxon>Cirrhinus</taxon>
    </lineage>
</organism>
<gene>
    <name evidence="1" type="ORF">M9458_012310</name>
</gene>
<proteinExistence type="predicted"/>
<reference evidence="1 2" key="1">
    <citation type="submission" date="2024-05" db="EMBL/GenBank/DDBJ databases">
        <title>Genome sequencing and assembly of Indian major carp, Cirrhinus mrigala (Hamilton, 1822).</title>
        <authorList>
            <person name="Mohindra V."/>
            <person name="Chowdhury L.M."/>
            <person name="Lal K."/>
            <person name="Jena J.K."/>
        </authorList>
    </citation>
    <scope>NUCLEOTIDE SEQUENCE [LARGE SCALE GENOMIC DNA]</scope>
    <source>
        <strain evidence="1">CM1030</strain>
        <tissue evidence="1">Blood</tissue>
    </source>
</reference>
<accession>A0ABD0R659</accession>
<evidence type="ECO:0000313" key="2">
    <source>
        <dbReference type="Proteomes" id="UP001529510"/>
    </source>
</evidence>
<dbReference type="Proteomes" id="UP001529510">
    <property type="component" value="Unassembled WGS sequence"/>
</dbReference>
<comment type="caution">
    <text evidence="1">The sequence shown here is derived from an EMBL/GenBank/DDBJ whole genome shotgun (WGS) entry which is preliminary data.</text>
</comment>
<feature type="non-terminal residue" evidence="1">
    <location>
        <position position="1"/>
    </location>
</feature>
<dbReference type="AlphaFoldDB" id="A0ABD0R659"/>
<dbReference type="EMBL" id="JAMKFB020000005">
    <property type="protein sequence ID" value="KAL0194014.1"/>
    <property type="molecule type" value="Genomic_DNA"/>
</dbReference>
<keyword evidence="2" id="KW-1185">Reference proteome</keyword>
<sequence length="53" mass="6157">RDFPLVTAWAGESVYLLDSRCKEEQEPKVLHSVYGHPVTCVDVDQELWMGHER</sequence>
<name>A0ABD0R659_CIRMR</name>
<feature type="non-terminal residue" evidence="1">
    <location>
        <position position="53"/>
    </location>
</feature>
<protein>
    <submittedName>
        <fullName evidence="1">Uncharacterized protein</fullName>
    </submittedName>
</protein>
<evidence type="ECO:0000313" key="1">
    <source>
        <dbReference type="EMBL" id="KAL0194014.1"/>
    </source>
</evidence>